<name>A0AAW3HWH9_9BURK</name>
<protein>
    <recommendedName>
        <fullName evidence="5">DUF4148 domain-containing protein</fullName>
    </recommendedName>
</protein>
<feature type="region of interest" description="Disordered" evidence="2">
    <location>
        <begin position="1"/>
        <end position="34"/>
    </location>
</feature>
<comment type="caution">
    <text evidence="3">The sequence shown here is derived from an EMBL/GenBank/DDBJ whole genome shotgun (WGS) entry which is preliminary data.</text>
</comment>
<evidence type="ECO:0000313" key="3">
    <source>
        <dbReference type="EMBL" id="KNE21039.1"/>
    </source>
</evidence>
<evidence type="ECO:0000256" key="1">
    <source>
        <dbReference type="SAM" id="Coils"/>
    </source>
</evidence>
<reference evidence="3 4" key="1">
    <citation type="submission" date="2015-07" db="EMBL/GenBank/DDBJ databases">
        <title>Draft genome of Achromobacter spanius.</title>
        <authorList>
            <person name="Wang X."/>
        </authorList>
    </citation>
    <scope>NUCLEOTIDE SEQUENCE [LARGE SCALE GENOMIC DNA]</scope>
    <source>
        <strain evidence="3 4">CGMCC9173</strain>
    </source>
</reference>
<keyword evidence="1" id="KW-0175">Coiled coil</keyword>
<feature type="coiled-coil region" evidence="1">
    <location>
        <begin position="95"/>
        <end position="122"/>
    </location>
</feature>
<sequence>MSSSTSATPFASSRPQHVPAPKGSRHPGGEAARRLSPLSQALAAFAIAGTASGVAQAQTRAFSPGWFSEKNAVQSTAQRTGRMPDGSFAGIGNSARQQAQSRQQLRKSLENLNRTAAAVAAQQAAQA</sequence>
<accession>A0AAW3HWH9</accession>
<dbReference type="AlphaFoldDB" id="A0AAW3HWH9"/>
<dbReference type="Proteomes" id="UP000037511">
    <property type="component" value="Unassembled WGS sequence"/>
</dbReference>
<proteinExistence type="predicted"/>
<evidence type="ECO:0000256" key="2">
    <source>
        <dbReference type="SAM" id="MobiDB-lite"/>
    </source>
</evidence>
<dbReference type="EMBL" id="LGVG01000091">
    <property type="protein sequence ID" value="KNE21039.1"/>
    <property type="molecule type" value="Genomic_DNA"/>
</dbReference>
<dbReference type="RefSeq" id="WP_050450444.1">
    <property type="nucleotide sequence ID" value="NZ_LGVG01000091.1"/>
</dbReference>
<feature type="compositionally biased region" description="Low complexity" evidence="2">
    <location>
        <begin position="1"/>
        <end position="13"/>
    </location>
</feature>
<evidence type="ECO:0000313" key="4">
    <source>
        <dbReference type="Proteomes" id="UP000037511"/>
    </source>
</evidence>
<gene>
    <name evidence="3" type="ORF">AFM18_29520</name>
</gene>
<feature type="non-terminal residue" evidence="3">
    <location>
        <position position="127"/>
    </location>
</feature>
<organism evidence="3 4">
    <name type="scientific">Achromobacter spanius</name>
    <dbReference type="NCBI Taxonomy" id="217203"/>
    <lineage>
        <taxon>Bacteria</taxon>
        <taxon>Pseudomonadati</taxon>
        <taxon>Pseudomonadota</taxon>
        <taxon>Betaproteobacteria</taxon>
        <taxon>Burkholderiales</taxon>
        <taxon>Alcaligenaceae</taxon>
        <taxon>Achromobacter</taxon>
    </lineage>
</organism>
<evidence type="ECO:0008006" key="5">
    <source>
        <dbReference type="Google" id="ProtNLM"/>
    </source>
</evidence>